<dbReference type="EMBL" id="CP006868">
    <property type="protein sequence ID" value="UXD22516.1"/>
    <property type="molecule type" value="Genomic_DNA"/>
</dbReference>
<proteinExistence type="predicted"/>
<keyword evidence="1" id="KW-0472">Membrane</keyword>
<evidence type="ECO:0000313" key="3">
    <source>
        <dbReference type="Proteomes" id="UP001063698"/>
    </source>
</evidence>
<sequence>MAIVAFLSTSDPISFIYFFVVGILAGAIAFFLEHLPYFS</sequence>
<evidence type="ECO:0000256" key="1">
    <source>
        <dbReference type="SAM" id="Phobius"/>
    </source>
</evidence>
<keyword evidence="1" id="KW-1133">Transmembrane helix</keyword>
<organism evidence="2 3">
    <name type="scientific">Ignicoccus pacificus DSM 13166</name>
    <dbReference type="NCBI Taxonomy" id="940294"/>
    <lineage>
        <taxon>Archaea</taxon>
        <taxon>Thermoproteota</taxon>
        <taxon>Thermoprotei</taxon>
        <taxon>Desulfurococcales</taxon>
        <taxon>Desulfurococcaceae</taxon>
        <taxon>Ignicoccus</taxon>
    </lineage>
</organism>
<gene>
    <name evidence="2" type="ORF">IPA_05735</name>
</gene>
<feature type="transmembrane region" description="Helical" evidence="1">
    <location>
        <begin position="12"/>
        <end position="32"/>
    </location>
</feature>
<keyword evidence="3" id="KW-1185">Reference proteome</keyword>
<reference evidence="2" key="1">
    <citation type="submission" date="2013-11" db="EMBL/GenBank/DDBJ databases">
        <title>Comparative genomics of Ignicoccus.</title>
        <authorList>
            <person name="Podar M."/>
        </authorList>
    </citation>
    <scope>NUCLEOTIDE SEQUENCE</scope>
    <source>
        <strain evidence="2">DSM 13166</strain>
    </source>
</reference>
<name>A0A977PK61_9CREN</name>
<protein>
    <submittedName>
        <fullName evidence="2">Uncharacterized protein</fullName>
    </submittedName>
</protein>
<accession>A0A977PK61</accession>
<dbReference type="Proteomes" id="UP001063698">
    <property type="component" value="Chromosome"/>
</dbReference>
<dbReference type="KEGG" id="ipc:IPA_05735"/>
<dbReference type="AlphaFoldDB" id="A0A977PK61"/>
<evidence type="ECO:0000313" key="2">
    <source>
        <dbReference type="EMBL" id="UXD22516.1"/>
    </source>
</evidence>
<keyword evidence="1" id="KW-0812">Transmembrane</keyword>